<comment type="caution">
    <text evidence="2">The sequence shown here is derived from an EMBL/GenBank/DDBJ whole genome shotgun (WGS) entry which is preliminary data.</text>
</comment>
<dbReference type="Proteomes" id="UP000530268">
    <property type="component" value="Unassembled WGS sequence"/>
</dbReference>
<dbReference type="RefSeq" id="WP_184563813.1">
    <property type="nucleotide sequence ID" value="NZ_JACIEI010000003.1"/>
</dbReference>
<reference evidence="2 3" key="1">
    <citation type="submission" date="2020-08" db="EMBL/GenBank/DDBJ databases">
        <title>Genomic Encyclopedia of Type Strains, Phase IV (KMG-IV): sequencing the most valuable type-strain genomes for metagenomic binning, comparative biology and taxonomic classification.</title>
        <authorList>
            <person name="Goeker M."/>
        </authorList>
    </citation>
    <scope>NUCLEOTIDE SEQUENCE [LARGE SCALE GENOMIC DNA]</scope>
    <source>
        <strain evidence="2 3">DSM 102234</strain>
    </source>
</reference>
<dbReference type="PANTHER" id="PTHR43792:SF1">
    <property type="entry name" value="N-ACETYLTRANSFERASE DOMAIN-CONTAINING PROTEIN"/>
    <property type="match status" value="1"/>
</dbReference>
<evidence type="ECO:0000313" key="2">
    <source>
        <dbReference type="EMBL" id="MBB3993576.1"/>
    </source>
</evidence>
<proteinExistence type="predicted"/>
<evidence type="ECO:0000259" key="1">
    <source>
        <dbReference type="Pfam" id="PF13302"/>
    </source>
</evidence>
<evidence type="ECO:0000313" key="3">
    <source>
        <dbReference type="Proteomes" id="UP000530268"/>
    </source>
</evidence>
<dbReference type="InterPro" id="IPR051531">
    <property type="entry name" value="N-acetyltransferase"/>
</dbReference>
<organism evidence="2 3">
    <name type="scientific">Sulfitobacter undariae</name>
    <dbReference type="NCBI Taxonomy" id="1563671"/>
    <lineage>
        <taxon>Bacteria</taxon>
        <taxon>Pseudomonadati</taxon>
        <taxon>Pseudomonadota</taxon>
        <taxon>Alphaproteobacteria</taxon>
        <taxon>Rhodobacterales</taxon>
        <taxon>Roseobacteraceae</taxon>
        <taxon>Sulfitobacter</taxon>
    </lineage>
</organism>
<dbReference type="SUPFAM" id="SSF55729">
    <property type="entry name" value="Acyl-CoA N-acyltransferases (Nat)"/>
    <property type="match status" value="1"/>
</dbReference>
<keyword evidence="2" id="KW-0808">Transferase</keyword>
<dbReference type="GO" id="GO:0016747">
    <property type="term" value="F:acyltransferase activity, transferring groups other than amino-acyl groups"/>
    <property type="evidence" value="ECO:0007669"/>
    <property type="project" value="InterPro"/>
</dbReference>
<dbReference type="PANTHER" id="PTHR43792">
    <property type="entry name" value="GNAT FAMILY, PUTATIVE (AFU_ORTHOLOGUE AFUA_3G00765)-RELATED-RELATED"/>
    <property type="match status" value="1"/>
</dbReference>
<gene>
    <name evidence="2" type="ORF">GGR95_001207</name>
</gene>
<dbReference type="InterPro" id="IPR000182">
    <property type="entry name" value="GNAT_dom"/>
</dbReference>
<keyword evidence="3" id="KW-1185">Reference proteome</keyword>
<dbReference type="Gene3D" id="3.40.630.30">
    <property type="match status" value="1"/>
</dbReference>
<sequence>MIETERLILRQPIAEDFEPTAAMFSDPNVVAHIGGAISRSEAWSRFLRDYGHWALEGFGQFSIIEKSSGSYIGKTGFAKFERDLGLHANTAVETSWTLGSHFHGKGFAKEAAQAAHEWFDANRQGPTACLIAQANAPSIKLATMLGYVNVDRIEQPAHFTLVFKREP</sequence>
<accession>A0A7W6E2I7</accession>
<name>A0A7W6E2I7_9RHOB</name>
<dbReference type="Pfam" id="PF13302">
    <property type="entry name" value="Acetyltransf_3"/>
    <property type="match status" value="1"/>
</dbReference>
<dbReference type="AlphaFoldDB" id="A0A7W6E2I7"/>
<feature type="domain" description="N-acetyltransferase" evidence="1">
    <location>
        <begin position="6"/>
        <end position="147"/>
    </location>
</feature>
<dbReference type="InterPro" id="IPR016181">
    <property type="entry name" value="Acyl_CoA_acyltransferase"/>
</dbReference>
<dbReference type="EMBL" id="JACIEI010000003">
    <property type="protein sequence ID" value="MBB3993576.1"/>
    <property type="molecule type" value="Genomic_DNA"/>
</dbReference>
<protein>
    <submittedName>
        <fullName evidence="2">RimJ/RimL family protein N-acetyltransferase</fullName>
    </submittedName>
</protein>